<dbReference type="Gene3D" id="1.20.1250.20">
    <property type="entry name" value="MFS general substrate transporter like domains"/>
    <property type="match status" value="1"/>
</dbReference>
<evidence type="ECO:0000256" key="5">
    <source>
        <dbReference type="ARBA" id="ARBA00022989"/>
    </source>
</evidence>
<dbReference type="GO" id="GO:0046677">
    <property type="term" value="P:response to antibiotic"/>
    <property type="evidence" value="ECO:0007669"/>
    <property type="project" value="UniProtKB-KW"/>
</dbReference>
<dbReference type="GO" id="GO:0022857">
    <property type="term" value="F:transmembrane transporter activity"/>
    <property type="evidence" value="ECO:0007669"/>
    <property type="project" value="InterPro"/>
</dbReference>
<evidence type="ECO:0000256" key="3">
    <source>
        <dbReference type="ARBA" id="ARBA00022475"/>
    </source>
</evidence>
<dbReference type="InterPro" id="IPR011701">
    <property type="entry name" value="MFS"/>
</dbReference>
<feature type="transmembrane region" description="Helical" evidence="8">
    <location>
        <begin position="77"/>
        <end position="94"/>
    </location>
</feature>
<dbReference type="AlphaFoldDB" id="M4T7E0"/>
<feature type="domain" description="Major facilitator superfamily (MFS) profile" evidence="9">
    <location>
        <begin position="39"/>
        <end position="499"/>
    </location>
</feature>
<keyword evidence="5 8" id="KW-1133">Transmembrane helix</keyword>
<keyword evidence="4 8" id="KW-0812">Transmembrane</keyword>
<keyword evidence="3" id="KW-1003">Cell membrane</keyword>
<accession>M4T7E0</accession>
<feature type="transmembrane region" description="Helical" evidence="8">
    <location>
        <begin position="387"/>
        <end position="406"/>
    </location>
</feature>
<feature type="transmembrane region" description="Helical" evidence="8">
    <location>
        <begin position="37"/>
        <end position="57"/>
    </location>
</feature>
<dbReference type="SUPFAM" id="SSF103473">
    <property type="entry name" value="MFS general substrate transporter"/>
    <property type="match status" value="1"/>
</dbReference>
<feature type="transmembrane region" description="Helical" evidence="8">
    <location>
        <begin position="256"/>
        <end position="273"/>
    </location>
</feature>
<feature type="transmembrane region" description="Helical" evidence="8">
    <location>
        <begin position="323"/>
        <end position="346"/>
    </location>
</feature>
<proteinExistence type="predicted"/>
<feature type="transmembrane region" description="Helical" evidence="8">
    <location>
        <begin position="191"/>
        <end position="214"/>
    </location>
</feature>
<dbReference type="InterPro" id="IPR020846">
    <property type="entry name" value="MFS_dom"/>
</dbReference>
<evidence type="ECO:0000259" key="9">
    <source>
        <dbReference type="PROSITE" id="PS50850"/>
    </source>
</evidence>
<dbReference type="PANTHER" id="PTHR42718:SF46">
    <property type="entry name" value="BLR6921 PROTEIN"/>
    <property type="match status" value="1"/>
</dbReference>
<dbReference type="CDD" id="cd17321">
    <property type="entry name" value="MFS_MMR_MDR_like"/>
    <property type="match status" value="1"/>
</dbReference>
<feature type="transmembrane region" description="Helical" evidence="8">
    <location>
        <begin position="294"/>
        <end position="317"/>
    </location>
</feature>
<feature type="transmembrane region" description="Helical" evidence="8">
    <location>
        <begin position="226"/>
        <end position="244"/>
    </location>
</feature>
<evidence type="ECO:0000256" key="1">
    <source>
        <dbReference type="ARBA" id="ARBA00004651"/>
    </source>
</evidence>
<evidence type="ECO:0000256" key="4">
    <source>
        <dbReference type="ARBA" id="ARBA00022692"/>
    </source>
</evidence>
<evidence type="ECO:0000256" key="8">
    <source>
        <dbReference type="SAM" id="Phobius"/>
    </source>
</evidence>
<evidence type="ECO:0000256" key="2">
    <source>
        <dbReference type="ARBA" id="ARBA00022448"/>
    </source>
</evidence>
<feature type="transmembrane region" description="Helical" evidence="8">
    <location>
        <begin position="165"/>
        <end position="185"/>
    </location>
</feature>
<dbReference type="InterPro" id="IPR036259">
    <property type="entry name" value="MFS_trans_sf"/>
</dbReference>
<dbReference type="Pfam" id="PF07690">
    <property type="entry name" value="MFS_1"/>
    <property type="match status" value="1"/>
</dbReference>
<organism evidence="10">
    <name type="scientific">Streptomyces sp. CNH189</name>
    <dbReference type="NCBI Taxonomy" id="1136432"/>
    <lineage>
        <taxon>Bacteria</taxon>
        <taxon>Bacillati</taxon>
        <taxon>Actinomycetota</taxon>
        <taxon>Actinomycetes</taxon>
        <taxon>Kitasatosporales</taxon>
        <taxon>Streptomycetaceae</taxon>
        <taxon>Streptomyces</taxon>
    </lineage>
</organism>
<feature type="transmembrane region" description="Helical" evidence="8">
    <location>
        <begin position="106"/>
        <end position="130"/>
    </location>
</feature>
<dbReference type="Gene3D" id="1.20.1720.10">
    <property type="entry name" value="Multidrug resistance protein D"/>
    <property type="match status" value="1"/>
</dbReference>
<gene>
    <name evidence="10" type="primary">mcl25</name>
</gene>
<name>M4T7E0_9ACTN</name>
<feature type="transmembrane region" description="Helical" evidence="8">
    <location>
        <begin position="358"/>
        <end position="375"/>
    </location>
</feature>
<sequence>MRPQPTRHNVNQEMIMATSAAPAAGPSSGAAADPKRWLILAVVCTAYLMVGLDLTVMNLALPSAQEALEFTDADRQWIVTAYALPFGGLLLFFGRLSDLFGRKETFLIGLTGFAIASAVGGAANSFGMLVTARACQGVFAAMLAPACLALLTTTFTDPKEKAKAFGAYSAVAASGTGLGLIIGGVLTDGLSWRWCMYVNLLFAGVAFVGGIALLHKQPRTGARMDLPGVLLGTGGMFSLVYGFSNAADDSWSTPGTWGFLALGGVLLAVFAFWQTRAAQPLLPPRIVLDRNRGGAYLAVLFVGTGVFGVMLFLIYYMQTDLDYSAIVSGVSLLPLIVLTGVGANVGGVKLMPKTGPRPLVTAGLLLTAAAMAWLTRIGPDSGYATHLLGPTMVAGLGMGLIFAAVLRTGTSGVAPEDAGIASACVNTGQQIGGAIGVALLNTIAATATTDWLKSNVQGQPTPEQLSSASIEGYTTVFWWCTAIFAAGAVVSALLLRGGPLPESEDTLAGSPAEQPETTHS</sequence>
<evidence type="ECO:0000256" key="6">
    <source>
        <dbReference type="ARBA" id="ARBA00023136"/>
    </source>
</evidence>
<dbReference type="PROSITE" id="PS50850">
    <property type="entry name" value="MFS"/>
    <property type="match status" value="1"/>
</dbReference>
<protein>
    <submittedName>
        <fullName evidence="10">MFS-like transporter</fullName>
    </submittedName>
</protein>
<dbReference type="GO" id="GO:0005886">
    <property type="term" value="C:plasma membrane"/>
    <property type="evidence" value="ECO:0007669"/>
    <property type="project" value="UniProtKB-SubCell"/>
</dbReference>
<feature type="transmembrane region" description="Helical" evidence="8">
    <location>
        <begin position="476"/>
        <end position="495"/>
    </location>
</feature>
<comment type="subcellular location">
    <subcellularLocation>
        <location evidence="1">Cell membrane</location>
        <topology evidence="1">Multi-pass membrane protein</topology>
    </subcellularLocation>
</comment>
<evidence type="ECO:0000256" key="7">
    <source>
        <dbReference type="ARBA" id="ARBA00023251"/>
    </source>
</evidence>
<keyword evidence="2" id="KW-0813">Transport</keyword>
<keyword evidence="6 8" id="KW-0472">Membrane</keyword>
<dbReference type="PANTHER" id="PTHR42718">
    <property type="entry name" value="MAJOR FACILITATOR SUPERFAMILY MULTIDRUG TRANSPORTER MFSC"/>
    <property type="match status" value="1"/>
</dbReference>
<keyword evidence="7" id="KW-0046">Antibiotic resistance</keyword>
<reference evidence="10" key="1">
    <citation type="journal article" date="2012" name="J. Am. Chem. Soc.">
        <title>Merochlorins A-D, cyclic meroterpenoid antibiotics biosynthesized in divergent pathways with vanadium-dependent chloroperoxidases.</title>
        <authorList>
            <person name="Kaysser L."/>
            <person name="Bernhardt P."/>
            <person name="Nam S.J."/>
            <person name="Loesgen S."/>
            <person name="Ruby J.G."/>
            <person name="Skewes-Cox P."/>
            <person name="Jensen P.R."/>
            <person name="Fenical W."/>
            <person name="Moore B.S."/>
        </authorList>
    </citation>
    <scope>NUCLEOTIDE SEQUENCE</scope>
    <source>
        <strain evidence="10">CNH189</strain>
    </source>
</reference>
<dbReference type="EMBL" id="JX186999">
    <property type="protein sequence ID" value="AGH68910.1"/>
    <property type="molecule type" value="Genomic_DNA"/>
</dbReference>
<feature type="transmembrane region" description="Helical" evidence="8">
    <location>
        <begin position="136"/>
        <end position="153"/>
    </location>
</feature>
<evidence type="ECO:0000313" key="10">
    <source>
        <dbReference type="EMBL" id="AGH68910.1"/>
    </source>
</evidence>